<feature type="compositionally biased region" description="Polar residues" evidence="1">
    <location>
        <begin position="291"/>
        <end position="305"/>
    </location>
</feature>
<proteinExistence type="predicted"/>
<feature type="region of interest" description="Disordered" evidence="1">
    <location>
        <begin position="129"/>
        <end position="211"/>
    </location>
</feature>
<feature type="compositionally biased region" description="Basic and acidic residues" evidence="1">
    <location>
        <begin position="133"/>
        <end position="154"/>
    </location>
</feature>
<reference evidence="2 3" key="1">
    <citation type="submission" date="2018-11" db="EMBL/GenBank/DDBJ databases">
        <title>Genome sequence and assembly of Colletotrichum spinosum.</title>
        <authorList>
            <person name="Gan P."/>
            <person name="Shirasu K."/>
        </authorList>
    </citation>
    <scope>NUCLEOTIDE SEQUENCE [LARGE SCALE GENOMIC DNA]</scope>
    <source>
        <strain evidence="2 3">CBS 515.97</strain>
    </source>
</reference>
<keyword evidence="3" id="KW-1185">Reference proteome</keyword>
<organism evidence="2 3">
    <name type="scientific">Colletotrichum spinosum</name>
    <dbReference type="NCBI Taxonomy" id="1347390"/>
    <lineage>
        <taxon>Eukaryota</taxon>
        <taxon>Fungi</taxon>
        <taxon>Dikarya</taxon>
        <taxon>Ascomycota</taxon>
        <taxon>Pezizomycotina</taxon>
        <taxon>Sordariomycetes</taxon>
        <taxon>Hypocreomycetidae</taxon>
        <taxon>Glomerellales</taxon>
        <taxon>Glomerellaceae</taxon>
        <taxon>Colletotrichum</taxon>
        <taxon>Colletotrichum orbiculare species complex</taxon>
    </lineage>
</organism>
<feature type="compositionally biased region" description="Low complexity" evidence="1">
    <location>
        <begin position="162"/>
        <end position="184"/>
    </location>
</feature>
<gene>
    <name evidence="2" type="ORF">C8035_v001523</name>
</gene>
<name>A0A4R8PZY1_9PEZI</name>
<comment type="caution">
    <text evidence="2">The sequence shown here is derived from an EMBL/GenBank/DDBJ whole genome shotgun (WGS) entry which is preliminary data.</text>
</comment>
<feature type="region of interest" description="Disordered" evidence="1">
    <location>
        <begin position="227"/>
        <end position="264"/>
    </location>
</feature>
<evidence type="ECO:0000256" key="1">
    <source>
        <dbReference type="SAM" id="MobiDB-lite"/>
    </source>
</evidence>
<feature type="region of interest" description="Disordered" evidence="1">
    <location>
        <begin position="291"/>
        <end position="312"/>
    </location>
</feature>
<feature type="compositionally biased region" description="Basic and acidic residues" evidence="1">
    <location>
        <begin position="420"/>
        <end position="430"/>
    </location>
</feature>
<dbReference type="Proteomes" id="UP000295083">
    <property type="component" value="Unassembled WGS sequence"/>
</dbReference>
<feature type="compositionally biased region" description="Polar residues" evidence="1">
    <location>
        <begin position="228"/>
        <end position="246"/>
    </location>
</feature>
<feature type="compositionally biased region" description="Polar residues" evidence="1">
    <location>
        <begin position="199"/>
        <end position="211"/>
    </location>
</feature>
<feature type="region of interest" description="Disordered" evidence="1">
    <location>
        <begin position="390"/>
        <end position="430"/>
    </location>
</feature>
<protein>
    <submittedName>
        <fullName evidence="2">Uncharacterized protein</fullName>
    </submittedName>
</protein>
<sequence length="430" mass="47066">MPLEYIPRSFATSSDSLESNFYKWAQSVKKAAYDDPKFHEENTLLKSNLRKVKMNLRTGTVLPAELQEPFHALQRVWSPASKGTKPSVPSAADCEALRLMNGGSVPKNVVELLANAGFSAALCCTPSLSSEGAKQEDQRRHKRKNEANTDDLRASKTKKSKTLGTLSKPIQVSSPPSSSQASASYGITSKRTGHPSAEAYQTQQPTRSSAALRNQGKDLVPKPLAAQQRVTEANASPTPTLDNTLPIQGRPLAVPSASGLHRRESKPVLDGASLAEEQNANQPADALAAQSNVGNLQASQRSPASQLPPASRNIGDIDSVIMAEVCDFIPSLTRRITASICEQRDSAFLKIMEWMEDFVQEVENHLKTVQASDEVFQQATIEAVQKRQEARDKAEKSIHQFRAQLSRNSRQLGHTIETVEEPKNPREEPK</sequence>
<dbReference type="EMBL" id="QAPG01000100">
    <property type="protein sequence ID" value="TDZ31577.1"/>
    <property type="molecule type" value="Genomic_DNA"/>
</dbReference>
<feature type="compositionally biased region" description="Polar residues" evidence="1">
    <location>
        <begin position="403"/>
        <end position="412"/>
    </location>
</feature>
<evidence type="ECO:0000313" key="3">
    <source>
        <dbReference type="Proteomes" id="UP000295083"/>
    </source>
</evidence>
<evidence type="ECO:0000313" key="2">
    <source>
        <dbReference type="EMBL" id="TDZ31577.1"/>
    </source>
</evidence>
<dbReference type="AlphaFoldDB" id="A0A4R8PZY1"/>
<accession>A0A4R8PZY1</accession>